<protein>
    <submittedName>
        <fullName evidence="2">Uncharacterized protein</fullName>
    </submittedName>
</protein>
<proteinExistence type="predicted"/>
<sequence length="50" mass="5418">MSKGGQTAEEDVEVREEVEEVEEDRDCDGEEGKSLIVGGGNIVNVFTFGK</sequence>
<accession>F4PZQ3</accession>
<feature type="compositionally biased region" description="Acidic residues" evidence="1">
    <location>
        <begin position="8"/>
        <end position="29"/>
    </location>
</feature>
<evidence type="ECO:0000313" key="3">
    <source>
        <dbReference type="Proteomes" id="UP000007797"/>
    </source>
</evidence>
<dbReference type="EMBL" id="GL883017">
    <property type="protein sequence ID" value="EGG18817.1"/>
    <property type="molecule type" value="Genomic_DNA"/>
</dbReference>
<dbReference type="RefSeq" id="XP_004357279.1">
    <property type="nucleotide sequence ID" value="XM_004357223.1"/>
</dbReference>
<name>F4PZQ3_CACFS</name>
<evidence type="ECO:0000256" key="1">
    <source>
        <dbReference type="SAM" id="MobiDB-lite"/>
    </source>
</evidence>
<reference evidence="3" key="1">
    <citation type="journal article" date="2011" name="Genome Res.">
        <title>Phylogeny-wide analysis of social amoeba genomes highlights ancient origins for complex intercellular communication.</title>
        <authorList>
            <person name="Heidel A.J."/>
            <person name="Lawal H.M."/>
            <person name="Felder M."/>
            <person name="Schilde C."/>
            <person name="Helps N.R."/>
            <person name="Tunggal B."/>
            <person name="Rivero F."/>
            <person name="John U."/>
            <person name="Schleicher M."/>
            <person name="Eichinger L."/>
            <person name="Platzer M."/>
            <person name="Noegel A.A."/>
            <person name="Schaap P."/>
            <person name="Gloeckner G."/>
        </authorList>
    </citation>
    <scope>NUCLEOTIDE SEQUENCE [LARGE SCALE GENOMIC DNA]</scope>
    <source>
        <strain evidence="3">SH3</strain>
    </source>
</reference>
<dbReference type="KEGG" id="dfa:DFA_02556"/>
<dbReference type="AlphaFoldDB" id="F4PZQ3"/>
<evidence type="ECO:0000313" key="2">
    <source>
        <dbReference type="EMBL" id="EGG18817.1"/>
    </source>
</evidence>
<keyword evidence="3" id="KW-1185">Reference proteome</keyword>
<feature type="region of interest" description="Disordered" evidence="1">
    <location>
        <begin position="1"/>
        <end position="33"/>
    </location>
</feature>
<dbReference type="Proteomes" id="UP000007797">
    <property type="component" value="Unassembled WGS sequence"/>
</dbReference>
<dbReference type="GeneID" id="14870826"/>
<gene>
    <name evidence="2" type="ORF">DFA_02556</name>
</gene>
<organism evidence="2 3">
    <name type="scientific">Cavenderia fasciculata</name>
    <name type="common">Slime mold</name>
    <name type="synonym">Dictyostelium fasciculatum</name>
    <dbReference type="NCBI Taxonomy" id="261658"/>
    <lineage>
        <taxon>Eukaryota</taxon>
        <taxon>Amoebozoa</taxon>
        <taxon>Evosea</taxon>
        <taxon>Eumycetozoa</taxon>
        <taxon>Dictyostelia</taxon>
        <taxon>Acytosteliales</taxon>
        <taxon>Cavenderiaceae</taxon>
        <taxon>Cavenderia</taxon>
    </lineage>
</organism>